<dbReference type="InterPro" id="IPR017853">
    <property type="entry name" value="GH"/>
</dbReference>
<dbReference type="SMART" id="SM00642">
    <property type="entry name" value="Aamy"/>
    <property type="match status" value="1"/>
</dbReference>
<dbReference type="GO" id="GO:0016787">
    <property type="term" value="F:hydrolase activity"/>
    <property type="evidence" value="ECO:0007669"/>
    <property type="project" value="UniProtKB-KW"/>
</dbReference>
<reference evidence="4" key="1">
    <citation type="journal article" date="2019" name="Int. J. Syst. Evol. Microbiol.">
        <title>The Global Catalogue of Microorganisms (GCM) 10K type strain sequencing project: providing services to taxonomists for standard genome sequencing and annotation.</title>
        <authorList>
            <consortium name="The Broad Institute Genomics Platform"/>
            <consortium name="The Broad Institute Genome Sequencing Center for Infectious Disease"/>
            <person name="Wu L."/>
            <person name="Ma J."/>
        </authorList>
    </citation>
    <scope>NUCLEOTIDE SEQUENCE [LARGE SCALE GENOMIC DNA]</scope>
    <source>
        <strain evidence="4">CGMCC 4.7382</strain>
    </source>
</reference>
<organism evidence="3 4">
    <name type="scientific">Marinactinospora rubrisoli</name>
    <dbReference type="NCBI Taxonomy" id="2715399"/>
    <lineage>
        <taxon>Bacteria</taxon>
        <taxon>Bacillati</taxon>
        <taxon>Actinomycetota</taxon>
        <taxon>Actinomycetes</taxon>
        <taxon>Streptosporangiales</taxon>
        <taxon>Nocardiopsidaceae</taxon>
        <taxon>Marinactinospora</taxon>
    </lineage>
</organism>
<evidence type="ECO:0000313" key="4">
    <source>
        <dbReference type="Proteomes" id="UP001596540"/>
    </source>
</evidence>
<dbReference type="Gene3D" id="3.20.20.80">
    <property type="entry name" value="Glycosidases"/>
    <property type="match status" value="1"/>
</dbReference>
<dbReference type="PANTHER" id="PTHR10357:SF179">
    <property type="entry name" value="NEUTRAL AND BASIC AMINO ACID TRANSPORT PROTEIN RBAT"/>
    <property type="match status" value="1"/>
</dbReference>
<keyword evidence="4" id="KW-1185">Reference proteome</keyword>
<dbReference type="SUPFAM" id="SSF51445">
    <property type="entry name" value="(Trans)glycosidases"/>
    <property type="match status" value="1"/>
</dbReference>
<dbReference type="EMBL" id="JBHTBH010000002">
    <property type="protein sequence ID" value="MFC7327167.1"/>
    <property type="molecule type" value="Genomic_DNA"/>
</dbReference>
<evidence type="ECO:0000256" key="1">
    <source>
        <dbReference type="ARBA" id="ARBA00008061"/>
    </source>
</evidence>
<comment type="caution">
    <text evidence="3">The sequence shown here is derived from an EMBL/GenBank/DDBJ whole genome shotgun (WGS) entry which is preliminary data.</text>
</comment>
<evidence type="ECO:0000259" key="2">
    <source>
        <dbReference type="SMART" id="SM00642"/>
    </source>
</evidence>
<accession>A0ABW2KDK1</accession>
<dbReference type="PANTHER" id="PTHR10357">
    <property type="entry name" value="ALPHA-AMYLASE FAMILY MEMBER"/>
    <property type="match status" value="1"/>
</dbReference>
<feature type="domain" description="Glycosyl hydrolase family 13 catalytic" evidence="2">
    <location>
        <begin position="13"/>
        <end position="422"/>
    </location>
</feature>
<dbReference type="InterPro" id="IPR006047">
    <property type="entry name" value="GH13_cat_dom"/>
</dbReference>
<dbReference type="Pfam" id="PF00128">
    <property type="entry name" value="Alpha-amylase"/>
    <property type="match status" value="1"/>
</dbReference>
<protein>
    <submittedName>
        <fullName evidence="3">Alpha-amylase family glycosyl hydrolase</fullName>
    </submittedName>
</protein>
<gene>
    <name evidence="3" type="ORF">ACFQRF_05380</name>
</gene>
<proteinExistence type="inferred from homology"/>
<comment type="similarity">
    <text evidence="1">Belongs to the glycosyl hydrolase 13 family.</text>
</comment>
<dbReference type="Gene3D" id="3.90.400.10">
    <property type="entry name" value="Oligo-1,6-glucosidase, Domain 2"/>
    <property type="match status" value="1"/>
</dbReference>
<dbReference type="RefSeq" id="WP_379869348.1">
    <property type="nucleotide sequence ID" value="NZ_JBHTBH010000002.1"/>
</dbReference>
<dbReference type="InterPro" id="IPR045857">
    <property type="entry name" value="O16G_dom_2"/>
</dbReference>
<dbReference type="Proteomes" id="UP001596540">
    <property type="component" value="Unassembled WGS sequence"/>
</dbReference>
<dbReference type="CDD" id="cd11332">
    <property type="entry name" value="AmyAc_OligoGlu_TS"/>
    <property type="match status" value="1"/>
</dbReference>
<keyword evidence="3" id="KW-0378">Hydrolase</keyword>
<name>A0ABW2KDK1_9ACTN</name>
<sequence length="551" mass="61503">MSDTWWRDAVIYQIYPRSFADTDGDGVGNIAGITRRLDHLAALGVDAVWLSPFYPSPWADGGYDVADFRDVDPLLGTLDDFDELVAAAHDRGIRVIVDIVPNHTSDRHTWFQQALAAGPGSPERERYIFRDGKGPDGELPPSNWESRFGGPAWTRVPDGQWYLHLFAREQPDLNWANPEVRAEFLDILRYWSRRGVDGFRVDVAYALMKDLTEPLRDVVLVPDAESNGLSDITANPDHPHWDRPETHEIYREWRQVFEEFDPPRIAVAEAWLPSDRLVRYLRSDELQQAFNFEFLRCPWDAVDYRKVIDTSIADATSVDTVATWVLSNHDVVRPASHFGLPPGTDLTAWLLSDGTDPVPDLALGRRRARAAALLELALPGSTYIYQGEELGLPEVADLPAEVLQDPKWERTGHTAKGRDGCRVPMPWERSGPSLGFGTAPGWLPQPPGWSDLSVAAQTGDPDSTLELFRTAIRERRAFSRDESFAWDATHDDGDVLAFWRGENVLVLVNTGPTAVPLPEGEVIVASGEVSGGTLPGDTAVWLRTSRRAEEA</sequence>
<evidence type="ECO:0000313" key="3">
    <source>
        <dbReference type="EMBL" id="MFC7327167.1"/>
    </source>
</evidence>